<proteinExistence type="predicted"/>
<protein>
    <submittedName>
        <fullName evidence="2">Uncharacterized protein</fullName>
    </submittedName>
</protein>
<dbReference type="EMBL" id="AP025017">
    <property type="protein sequence ID" value="BDA64814.1"/>
    <property type="molecule type" value="Genomic_DNA"/>
</dbReference>
<sequence>MRGRARPCGQVGAVIDMLQAWQSKGPRAGPMPRDPEVGSSMLRPMREPGHPPRVTSPTASGLAAAAPSACTVGPAKDRRSPTPVGPSPPTAEPAQVRRDPAGLPRPASPVPTGAGLFC</sequence>
<reference evidence="2 3" key="1">
    <citation type="submission" date="2021-08" db="EMBL/GenBank/DDBJ databases">
        <title>Whole genome sequence of novel Actinomyces species strain MAS-1.</title>
        <authorList>
            <person name="Saito M."/>
            <person name="Kuwahara N."/>
            <person name="Takizawa T."/>
            <person name="Gotouda H."/>
            <person name="Ochiai T."/>
        </authorList>
    </citation>
    <scope>NUCLEOTIDE SEQUENCE [LARGE SCALE GENOMIC DNA]</scope>
    <source>
        <strain evidence="2 3">MAS-1</strain>
    </source>
</reference>
<dbReference type="Proteomes" id="UP000824496">
    <property type="component" value="Chromosome"/>
</dbReference>
<organism evidence="2 3">
    <name type="scientific">Actinomyces capricornis</name>
    <dbReference type="NCBI Taxonomy" id="2755559"/>
    <lineage>
        <taxon>Bacteria</taxon>
        <taxon>Bacillati</taxon>
        <taxon>Actinomycetota</taxon>
        <taxon>Actinomycetes</taxon>
        <taxon>Actinomycetales</taxon>
        <taxon>Actinomycetaceae</taxon>
        <taxon>Actinomyces</taxon>
    </lineage>
</organism>
<keyword evidence="3" id="KW-1185">Reference proteome</keyword>
<name>A0ABM7UBY7_9ACTO</name>
<feature type="compositionally biased region" description="Low complexity" evidence="1">
    <location>
        <begin position="55"/>
        <end position="69"/>
    </location>
</feature>
<feature type="region of interest" description="Disordered" evidence="1">
    <location>
        <begin position="20"/>
        <end position="118"/>
    </location>
</feature>
<evidence type="ECO:0000313" key="2">
    <source>
        <dbReference type="EMBL" id="BDA64814.1"/>
    </source>
</evidence>
<accession>A0ABM7UBY7</accession>
<gene>
    <name evidence="2" type="ORF">MANAM107_16480</name>
</gene>
<evidence type="ECO:0000256" key="1">
    <source>
        <dbReference type="SAM" id="MobiDB-lite"/>
    </source>
</evidence>
<evidence type="ECO:0000313" key="3">
    <source>
        <dbReference type="Proteomes" id="UP000824496"/>
    </source>
</evidence>